<gene>
    <name evidence="1" type="ORF">OCBIM_22017498mg</name>
</gene>
<dbReference type="AlphaFoldDB" id="A0A0L8FJL0"/>
<proteinExistence type="predicted"/>
<protein>
    <submittedName>
        <fullName evidence="1">Uncharacterized protein</fullName>
    </submittedName>
</protein>
<sequence length="70" mass="8202">MANERLPKTIFYTELATRHLQHGGPQLEFRDVLKWKLTFCGTESTGFETVAEDKDRDQRENHCRPGLRII</sequence>
<dbReference type="EMBL" id="KQ430324">
    <property type="protein sequence ID" value="KOF64329.1"/>
    <property type="molecule type" value="Genomic_DNA"/>
</dbReference>
<name>A0A0L8FJL0_OCTBM</name>
<organism evidence="1">
    <name type="scientific">Octopus bimaculoides</name>
    <name type="common">California two-spotted octopus</name>
    <dbReference type="NCBI Taxonomy" id="37653"/>
    <lineage>
        <taxon>Eukaryota</taxon>
        <taxon>Metazoa</taxon>
        <taxon>Spiralia</taxon>
        <taxon>Lophotrochozoa</taxon>
        <taxon>Mollusca</taxon>
        <taxon>Cephalopoda</taxon>
        <taxon>Coleoidea</taxon>
        <taxon>Octopodiformes</taxon>
        <taxon>Octopoda</taxon>
        <taxon>Incirrata</taxon>
        <taxon>Octopodidae</taxon>
        <taxon>Octopus</taxon>
    </lineage>
</organism>
<reference evidence="1" key="1">
    <citation type="submission" date="2015-07" db="EMBL/GenBank/DDBJ databases">
        <title>MeaNS - Measles Nucleotide Surveillance Program.</title>
        <authorList>
            <person name="Tran T."/>
            <person name="Druce J."/>
        </authorList>
    </citation>
    <scope>NUCLEOTIDE SEQUENCE</scope>
    <source>
        <strain evidence="1">UCB-OBI-ISO-001</strain>
        <tissue evidence="1">Gonad</tissue>
    </source>
</reference>
<accession>A0A0L8FJL0</accession>
<evidence type="ECO:0000313" key="1">
    <source>
        <dbReference type="EMBL" id="KOF64329.1"/>
    </source>
</evidence>